<sequence>MPYDADEYAQMFRRHRAALLDLLERVPDVAGDTVPWPGGRSIKDLVDHLYSTGEGVISMLSGGGWEAQPPSASLSEAVARLHTNTGVVIERISALSEQNLQQELTVFGGARWPASRLIDFHREHEVHHKGQLWLMARQSGIEPPFFIQMT</sequence>
<dbReference type="RefSeq" id="WP_350245402.1">
    <property type="nucleotide sequence ID" value="NZ_CP158300.1"/>
</dbReference>
<geneLocation type="plasmid" evidence="2">
    <name>pDson02</name>
</geneLocation>
<proteinExistence type="predicted"/>
<feature type="domain" description="DinB-like" evidence="1">
    <location>
        <begin position="12"/>
        <end position="132"/>
    </location>
</feature>
<dbReference type="InterPro" id="IPR024775">
    <property type="entry name" value="DinB-like"/>
</dbReference>
<dbReference type="KEGG" id="dsc:ABOD76_21390"/>
<name>A0AAU7UFJ2_9DEIO</name>
<dbReference type="Pfam" id="PF12867">
    <property type="entry name" value="DinB_2"/>
    <property type="match status" value="1"/>
</dbReference>
<dbReference type="EMBL" id="CP158300">
    <property type="protein sequence ID" value="XBV87252.1"/>
    <property type="molecule type" value="Genomic_DNA"/>
</dbReference>
<accession>A0AAU7UFJ2</accession>
<organism evidence="2">
    <name type="scientific">Deinococcus sonorensis KR-87</name>
    <dbReference type="NCBI Taxonomy" id="694439"/>
    <lineage>
        <taxon>Bacteria</taxon>
        <taxon>Thermotogati</taxon>
        <taxon>Deinococcota</taxon>
        <taxon>Deinococci</taxon>
        <taxon>Deinococcales</taxon>
        <taxon>Deinococcaceae</taxon>
        <taxon>Deinococcus</taxon>
    </lineage>
</organism>
<dbReference type="SUPFAM" id="SSF109854">
    <property type="entry name" value="DinB/YfiT-like putative metalloenzymes"/>
    <property type="match status" value="1"/>
</dbReference>
<dbReference type="InterPro" id="IPR034660">
    <property type="entry name" value="DinB/YfiT-like"/>
</dbReference>
<dbReference type="Gene3D" id="1.20.120.450">
    <property type="entry name" value="dinb family like domain"/>
    <property type="match status" value="1"/>
</dbReference>
<dbReference type="AlphaFoldDB" id="A0AAU7UFJ2"/>
<evidence type="ECO:0000259" key="1">
    <source>
        <dbReference type="Pfam" id="PF12867"/>
    </source>
</evidence>
<evidence type="ECO:0000313" key="2">
    <source>
        <dbReference type="EMBL" id="XBV87252.1"/>
    </source>
</evidence>
<keyword evidence="2" id="KW-0614">Plasmid</keyword>
<protein>
    <submittedName>
        <fullName evidence="2">DinB family protein</fullName>
    </submittedName>
</protein>
<reference evidence="2" key="1">
    <citation type="submission" date="2024-06" db="EMBL/GenBank/DDBJ databases">
        <title>Draft Genome Sequence of Deinococcus sonorensis Type Strain KR-87, a Biofilm Producing Representative of the Genus Deinococcus.</title>
        <authorList>
            <person name="Boren L.S."/>
            <person name="Grosso R.A."/>
            <person name="Hugenberg-Cox A.N."/>
            <person name="Hill J.T.E."/>
            <person name="Albert C.M."/>
            <person name="Tuohy J.M."/>
        </authorList>
    </citation>
    <scope>NUCLEOTIDE SEQUENCE</scope>
    <source>
        <strain evidence="2">KR-87</strain>
        <plasmid evidence="2">pDson02</plasmid>
    </source>
</reference>
<gene>
    <name evidence="2" type="ORF">ABOD76_21390</name>
</gene>